<dbReference type="GO" id="GO:0006777">
    <property type="term" value="P:Mo-molybdopterin cofactor biosynthetic process"/>
    <property type="evidence" value="ECO:0007669"/>
    <property type="project" value="UniProtKB-UniRule"/>
</dbReference>
<dbReference type="EC" id="2.10.1.1" evidence="5"/>
<comment type="similarity">
    <text evidence="2 5">Belongs to the MoeA family.</text>
</comment>
<gene>
    <name evidence="7" type="ORF">SAMN05421637_1615</name>
</gene>
<dbReference type="PANTHER" id="PTHR10192">
    <property type="entry name" value="MOLYBDOPTERIN BIOSYNTHESIS PROTEIN"/>
    <property type="match status" value="1"/>
</dbReference>
<evidence type="ECO:0000256" key="4">
    <source>
        <dbReference type="ARBA" id="ARBA00047317"/>
    </source>
</evidence>
<dbReference type="GO" id="GO:0046872">
    <property type="term" value="F:metal ion binding"/>
    <property type="evidence" value="ECO:0007669"/>
    <property type="project" value="UniProtKB-UniRule"/>
</dbReference>
<dbReference type="AlphaFoldDB" id="A0A1H6Y888"/>
<dbReference type="eggNOG" id="COG0303">
    <property type="taxonomic scope" value="Bacteria"/>
</dbReference>
<dbReference type="RefSeq" id="WP_042213736.1">
    <property type="nucleotide sequence ID" value="NZ_BBLU01000004.1"/>
</dbReference>
<dbReference type="InterPro" id="IPR001453">
    <property type="entry name" value="MoaB/Mog_dom"/>
</dbReference>
<protein>
    <recommendedName>
        <fullName evidence="5">Molybdopterin molybdenumtransferase</fullName>
        <ecNumber evidence="5">2.10.1.1</ecNumber>
    </recommendedName>
</protein>
<dbReference type="InterPro" id="IPR036688">
    <property type="entry name" value="MoeA_C_domain_IV_sf"/>
</dbReference>
<keyword evidence="3 5" id="KW-0500">Molybdenum</keyword>
<dbReference type="GO" id="GO:0005829">
    <property type="term" value="C:cytosol"/>
    <property type="evidence" value="ECO:0007669"/>
    <property type="project" value="TreeGrafter"/>
</dbReference>
<evidence type="ECO:0000313" key="8">
    <source>
        <dbReference type="Proteomes" id="UP000183315"/>
    </source>
</evidence>
<dbReference type="SUPFAM" id="SSF63882">
    <property type="entry name" value="MoeA N-terminal region -like"/>
    <property type="match status" value="1"/>
</dbReference>
<dbReference type="PANTHER" id="PTHR10192:SF5">
    <property type="entry name" value="GEPHYRIN"/>
    <property type="match status" value="1"/>
</dbReference>
<reference evidence="8" key="1">
    <citation type="submission" date="2016-10" db="EMBL/GenBank/DDBJ databases">
        <authorList>
            <person name="Varghese N."/>
        </authorList>
    </citation>
    <scope>NUCLEOTIDE SEQUENCE [LARGE SCALE GENOMIC DNA]</scope>
    <source>
        <strain evidence="8">DSM 24868</strain>
    </source>
</reference>
<evidence type="ECO:0000256" key="3">
    <source>
        <dbReference type="ARBA" id="ARBA00022505"/>
    </source>
</evidence>
<dbReference type="Gene3D" id="2.40.340.10">
    <property type="entry name" value="MoeA, C-terminal, domain IV"/>
    <property type="match status" value="1"/>
</dbReference>
<dbReference type="Pfam" id="PF03453">
    <property type="entry name" value="MoeA_N"/>
    <property type="match status" value="1"/>
</dbReference>
<dbReference type="InterPro" id="IPR036135">
    <property type="entry name" value="MoeA_linker/N_sf"/>
</dbReference>
<evidence type="ECO:0000259" key="6">
    <source>
        <dbReference type="SMART" id="SM00852"/>
    </source>
</evidence>
<dbReference type="STRING" id="1043493.SAMN05421637_1615"/>
<keyword evidence="5" id="KW-0479">Metal-binding</keyword>
<dbReference type="UniPathway" id="UPA00344"/>
<dbReference type="Pfam" id="PF00994">
    <property type="entry name" value="MoCF_biosynth"/>
    <property type="match status" value="1"/>
</dbReference>
<sequence length="410" mass="41862">MHQAGADVIARTLDEHRDAVTRALAPIPPLTVLVGDAAGATLVEPLVAEAALPRHDVAAWDGYAVRASDVPLAHALPVAHEVAFNDRGPRRHLPGTAARVASGMAVPAGADAVVPLAATDHGVARVAITGEVEAGTGIRAAGTDAESGRLLVPAGRRLGGRELALAAALGHSRLTVRPVPRVVVVATGSELVDVGSGRPGVPEATAHLIAVAARNAGAHAVRVGPVPDDRTALRTALEDQLVRADLLIVTGGLSDAESDTVVSVLRDLGRVDDVALAFAPGPHHAFAMLGEDGARQVPAIALPGSPVAAALAFEAYVRPALRRMCGFTESVRPGVRARFSTGWPSPAGITQAVPVCLGLDREGHVTATPACDPGDVTLAALGDADGIAWVDPAVTEVRAGDVMRCTVWDD</sequence>
<dbReference type="InterPro" id="IPR005110">
    <property type="entry name" value="MoeA_linker/N"/>
</dbReference>
<organism evidence="7 8">
    <name type="scientific">Demequina mangrovi</name>
    <dbReference type="NCBI Taxonomy" id="1043493"/>
    <lineage>
        <taxon>Bacteria</taxon>
        <taxon>Bacillati</taxon>
        <taxon>Actinomycetota</taxon>
        <taxon>Actinomycetes</taxon>
        <taxon>Micrococcales</taxon>
        <taxon>Demequinaceae</taxon>
        <taxon>Demequina</taxon>
    </lineage>
</organism>
<keyword evidence="5 7" id="KW-0808">Transferase</keyword>
<feature type="domain" description="MoaB/Mog" evidence="6">
    <location>
        <begin position="183"/>
        <end position="323"/>
    </location>
</feature>
<keyword evidence="5" id="KW-0460">Magnesium</keyword>
<keyword evidence="8" id="KW-1185">Reference proteome</keyword>
<dbReference type="Gene3D" id="2.170.190.11">
    <property type="entry name" value="Molybdopterin biosynthesis moea protein, domain 3"/>
    <property type="match status" value="1"/>
</dbReference>
<comment type="catalytic activity">
    <reaction evidence="4">
        <text>adenylyl-molybdopterin + molybdate = Mo-molybdopterin + AMP + H(+)</text>
        <dbReference type="Rhea" id="RHEA:35047"/>
        <dbReference type="ChEBI" id="CHEBI:15378"/>
        <dbReference type="ChEBI" id="CHEBI:36264"/>
        <dbReference type="ChEBI" id="CHEBI:62727"/>
        <dbReference type="ChEBI" id="CHEBI:71302"/>
        <dbReference type="ChEBI" id="CHEBI:456215"/>
        <dbReference type="EC" id="2.10.1.1"/>
    </reaction>
</comment>
<dbReference type="SMART" id="SM00852">
    <property type="entry name" value="MoCF_biosynth"/>
    <property type="match status" value="1"/>
</dbReference>
<evidence type="ECO:0000313" key="7">
    <source>
        <dbReference type="EMBL" id="SEJ37479.1"/>
    </source>
</evidence>
<keyword evidence="5" id="KW-0501">Molybdenum cofactor biosynthesis</keyword>
<dbReference type="GO" id="GO:0061599">
    <property type="term" value="F:molybdopterin molybdotransferase activity"/>
    <property type="evidence" value="ECO:0007669"/>
    <property type="project" value="UniProtKB-UniRule"/>
</dbReference>
<evidence type="ECO:0000256" key="5">
    <source>
        <dbReference type="RuleBase" id="RU365090"/>
    </source>
</evidence>
<dbReference type="NCBIfam" id="NF045515">
    <property type="entry name" value="Glp_gephyrin"/>
    <property type="match status" value="1"/>
</dbReference>
<evidence type="ECO:0000256" key="2">
    <source>
        <dbReference type="ARBA" id="ARBA00010763"/>
    </source>
</evidence>
<dbReference type="Gene3D" id="3.40.980.10">
    <property type="entry name" value="MoaB/Mog-like domain"/>
    <property type="match status" value="1"/>
</dbReference>
<dbReference type="SUPFAM" id="SSF63867">
    <property type="entry name" value="MoeA C-terminal domain-like"/>
    <property type="match status" value="1"/>
</dbReference>
<name>A0A1H6Y888_9MICO</name>
<evidence type="ECO:0000256" key="1">
    <source>
        <dbReference type="ARBA" id="ARBA00002901"/>
    </source>
</evidence>
<dbReference type="CDD" id="cd00887">
    <property type="entry name" value="MoeA"/>
    <property type="match status" value="1"/>
</dbReference>
<comment type="pathway">
    <text evidence="5">Cofactor biosynthesis; molybdopterin biosynthesis.</text>
</comment>
<dbReference type="Gene3D" id="3.90.105.10">
    <property type="entry name" value="Molybdopterin biosynthesis moea protein, domain 2"/>
    <property type="match status" value="1"/>
</dbReference>
<dbReference type="InterPro" id="IPR036425">
    <property type="entry name" value="MoaB/Mog-like_dom_sf"/>
</dbReference>
<dbReference type="InterPro" id="IPR038987">
    <property type="entry name" value="MoeA-like"/>
</dbReference>
<accession>A0A1H6Y888</accession>
<dbReference type="SUPFAM" id="SSF53218">
    <property type="entry name" value="Molybdenum cofactor biosynthesis proteins"/>
    <property type="match status" value="1"/>
</dbReference>
<dbReference type="EMBL" id="FNZI01000003">
    <property type="protein sequence ID" value="SEJ37479.1"/>
    <property type="molecule type" value="Genomic_DNA"/>
</dbReference>
<dbReference type="OrthoDB" id="9804758at2"/>
<comment type="cofactor">
    <cofactor evidence="5">
        <name>Mg(2+)</name>
        <dbReference type="ChEBI" id="CHEBI:18420"/>
    </cofactor>
</comment>
<comment type="function">
    <text evidence="1 5">Catalyzes the insertion of molybdate into adenylated molybdopterin with the concomitant release of AMP.</text>
</comment>
<dbReference type="Proteomes" id="UP000183315">
    <property type="component" value="Unassembled WGS sequence"/>
</dbReference>
<proteinExistence type="inferred from homology"/>